<evidence type="ECO:0000313" key="4">
    <source>
        <dbReference type="Proteomes" id="UP000636800"/>
    </source>
</evidence>
<dbReference type="Proteomes" id="UP000636800">
    <property type="component" value="Chromosome 5"/>
</dbReference>
<dbReference type="AlphaFoldDB" id="A0A835UX81"/>
<dbReference type="EMBL" id="JADCNL010000005">
    <property type="protein sequence ID" value="KAG0479244.1"/>
    <property type="molecule type" value="Genomic_DNA"/>
</dbReference>
<reference evidence="4 5" key="1">
    <citation type="journal article" date="2020" name="Nat. Food">
        <title>A phased Vanilla planifolia genome enables genetic improvement of flavour and production.</title>
        <authorList>
            <person name="Hasing T."/>
            <person name="Tang H."/>
            <person name="Brym M."/>
            <person name="Khazi F."/>
            <person name="Huang T."/>
            <person name="Chambers A.H."/>
        </authorList>
    </citation>
    <scope>NUCLEOTIDE SEQUENCE [LARGE SCALE GENOMIC DNA]</scope>
    <source>
        <tissue evidence="2">Leaf</tissue>
    </source>
</reference>
<organism evidence="2 4">
    <name type="scientific">Vanilla planifolia</name>
    <name type="common">Vanilla</name>
    <dbReference type="NCBI Taxonomy" id="51239"/>
    <lineage>
        <taxon>Eukaryota</taxon>
        <taxon>Viridiplantae</taxon>
        <taxon>Streptophyta</taxon>
        <taxon>Embryophyta</taxon>
        <taxon>Tracheophyta</taxon>
        <taxon>Spermatophyta</taxon>
        <taxon>Magnoliopsida</taxon>
        <taxon>Liliopsida</taxon>
        <taxon>Asparagales</taxon>
        <taxon>Orchidaceae</taxon>
        <taxon>Vanilloideae</taxon>
        <taxon>Vanilleae</taxon>
        <taxon>Vanilla</taxon>
    </lineage>
</organism>
<gene>
    <name evidence="3" type="ORF">HPP92_009894</name>
    <name evidence="2" type="ORF">HPP92_010102</name>
</gene>
<evidence type="ECO:0000313" key="2">
    <source>
        <dbReference type="EMBL" id="KAG0479244.1"/>
    </source>
</evidence>
<evidence type="ECO:0000256" key="1">
    <source>
        <dbReference type="SAM" id="MobiDB-lite"/>
    </source>
</evidence>
<sequence length="128" mass="14178">MSYIGRAIVRPDLRLSRVVQLAFLRRLLRILWRHVIACSYSPAVMSASSVGDRSMYHRLGEEGEEERGIETCVMDPPLPPSPPLRKSAEESSDDLVSSRSASSETVGLGKPASWLNMWGKTRSTEACS</sequence>
<accession>A0A835UX81</accession>
<dbReference type="EMBL" id="JADCNM010000005">
    <property type="protein sequence ID" value="KAG0481810.1"/>
    <property type="molecule type" value="Genomic_DNA"/>
</dbReference>
<comment type="caution">
    <text evidence="2">The sequence shown here is derived from an EMBL/GenBank/DDBJ whole genome shotgun (WGS) entry which is preliminary data.</text>
</comment>
<feature type="region of interest" description="Disordered" evidence="1">
    <location>
        <begin position="61"/>
        <end position="111"/>
    </location>
</feature>
<feature type="compositionally biased region" description="Low complexity" evidence="1">
    <location>
        <begin position="94"/>
        <end position="104"/>
    </location>
</feature>
<protein>
    <submittedName>
        <fullName evidence="2">Uncharacterized protein</fullName>
    </submittedName>
</protein>
<name>A0A835UX81_VANPL</name>
<keyword evidence="4" id="KW-1185">Reference proteome</keyword>
<evidence type="ECO:0000313" key="3">
    <source>
        <dbReference type="EMBL" id="KAG0481810.1"/>
    </source>
</evidence>
<dbReference type="Proteomes" id="UP000639772">
    <property type="component" value="Unassembled WGS sequence"/>
</dbReference>
<evidence type="ECO:0000313" key="5">
    <source>
        <dbReference type="Proteomes" id="UP000639772"/>
    </source>
</evidence>
<proteinExistence type="predicted"/>